<dbReference type="AlphaFoldDB" id="A0A1X7INE9"/>
<organism evidence="3 4">
    <name type="scientific">Agreia pratensis</name>
    <dbReference type="NCBI Taxonomy" id="150121"/>
    <lineage>
        <taxon>Bacteria</taxon>
        <taxon>Bacillati</taxon>
        <taxon>Actinomycetota</taxon>
        <taxon>Actinomycetes</taxon>
        <taxon>Micrococcales</taxon>
        <taxon>Microbacteriaceae</taxon>
        <taxon>Agreia</taxon>
    </lineage>
</organism>
<keyword evidence="2" id="KW-0472">Membrane</keyword>
<feature type="transmembrane region" description="Helical" evidence="2">
    <location>
        <begin position="17"/>
        <end position="47"/>
    </location>
</feature>
<feature type="region of interest" description="Disordered" evidence="1">
    <location>
        <begin position="51"/>
        <end position="70"/>
    </location>
</feature>
<protein>
    <submittedName>
        <fullName evidence="3">Uncharacterized protein</fullName>
    </submittedName>
</protein>
<sequence>MSTPPAPKPHSASNSTLLIVLGIGGALGLVVSIAAAAVVFVLAIGVFRGASSAGPAPQPSPSSDSPGDVDYSDLTFGSNYTLPAGSLAALTFRPPEGTDWAVDPDAKSDADTMSYVSESTGCKLRIWQSSLDSVDVAAGDDEKTSRAVASALRTEQIPDDAFAKHTFTGGFSSAKVEFVDVLWGASNGNYLAVRAFGDAGVFVSVGVACTQSSAWDAVKQADAGLGVVTLSE</sequence>
<keyword evidence="2" id="KW-0812">Transmembrane</keyword>
<evidence type="ECO:0000256" key="2">
    <source>
        <dbReference type="SAM" id="Phobius"/>
    </source>
</evidence>
<dbReference type="Proteomes" id="UP000193244">
    <property type="component" value="Unassembled WGS sequence"/>
</dbReference>
<evidence type="ECO:0000313" key="4">
    <source>
        <dbReference type="Proteomes" id="UP000193244"/>
    </source>
</evidence>
<gene>
    <name evidence="3" type="ORF">SAMN06296010_0713</name>
</gene>
<evidence type="ECO:0000313" key="3">
    <source>
        <dbReference type="EMBL" id="SMG16458.1"/>
    </source>
</evidence>
<proteinExistence type="predicted"/>
<reference evidence="4" key="1">
    <citation type="submission" date="2017-04" db="EMBL/GenBank/DDBJ databases">
        <authorList>
            <person name="Varghese N."/>
            <person name="Submissions S."/>
        </authorList>
    </citation>
    <scope>NUCLEOTIDE SEQUENCE [LARGE SCALE GENOMIC DNA]</scope>
    <source>
        <strain evidence="4">VKM Ac-2510</strain>
    </source>
</reference>
<keyword evidence="4" id="KW-1185">Reference proteome</keyword>
<keyword evidence="2" id="KW-1133">Transmembrane helix</keyword>
<dbReference type="EMBL" id="FXAY01000001">
    <property type="protein sequence ID" value="SMG16458.1"/>
    <property type="molecule type" value="Genomic_DNA"/>
</dbReference>
<dbReference type="STRING" id="150121.SAMN06296010_0713"/>
<dbReference type="OrthoDB" id="5114928at2"/>
<accession>A0A1X7INE9</accession>
<evidence type="ECO:0000256" key="1">
    <source>
        <dbReference type="SAM" id="MobiDB-lite"/>
    </source>
</evidence>
<name>A0A1X7INE9_9MICO</name>
<dbReference type="RefSeq" id="WP_085482973.1">
    <property type="nucleotide sequence ID" value="NZ_FXAY01000001.1"/>
</dbReference>